<dbReference type="OrthoDB" id="10253390at2759"/>
<dbReference type="CDD" id="cd02440">
    <property type="entry name" value="AdoMet_MTases"/>
    <property type="match status" value="1"/>
</dbReference>
<dbReference type="InterPro" id="IPR013083">
    <property type="entry name" value="Znf_RING/FYVE/PHD"/>
</dbReference>
<keyword evidence="13" id="KW-1185">Reference proteome</keyword>
<keyword evidence="5" id="KW-0206">Cytoskeleton</keyword>
<organism evidence="12 13">
    <name type="scientific">Mixia osmundae (strain CBS 9802 / IAM 14324 / JCM 22182 / KY 12970)</name>
    <dbReference type="NCBI Taxonomy" id="764103"/>
    <lineage>
        <taxon>Eukaryota</taxon>
        <taxon>Fungi</taxon>
        <taxon>Dikarya</taxon>
        <taxon>Basidiomycota</taxon>
        <taxon>Pucciniomycotina</taxon>
        <taxon>Mixiomycetes</taxon>
        <taxon>Mixiales</taxon>
        <taxon>Mixiaceae</taxon>
        <taxon>Mixia</taxon>
    </lineage>
</organism>
<dbReference type="GO" id="GO:0008270">
    <property type="term" value="F:zinc ion binding"/>
    <property type="evidence" value="ECO:0007669"/>
    <property type="project" value="UniProtKB-KW"/>
</dbReference>
<dbReference type="InterPro" id="IPR035899">
    <property type="entry name" value="DBL_dom_sf"/>
</dbReference>
<comment type="caution">
    <text evidence="12">The sequence shown here is derived from an EMBL/GenBank/DDBJ whole genome shotgun (WGS) entry which is preliminary data.</text>
</comment>
<evidence type="ECO:0000313" key="12">
    <source>
        <dbReference type="EMBL" id="GAA97150.1"/>
    </source>
</evidence>
<feature type="domain" description="DH" evidence="10">
    <location>
        <begin position="193"/>
        <end position="385"/>
    </location>
</feature>
<proteinExistence type="predicted"/>
<dbReference type="RefSeq" id="XP_014571163.1">
    <property type="nucleotide sequence ID" value="XM_014715677.1"/>
</dbReference>
<dbReference type="GO" id="GO:0005856">
    <property type="term" value="C:cytoskeleton"/>
    <property type="evidence" value="ECO:0007669"/>
    <property type="project" value="UniProtKB-SubCell"/>
</dbReference>
<dbReference type="EMBL" id="BABT02000117">
    <property type="protein sequence ID" value="GAA97150.1"/>
    <property type="molecule type" value="Genomic_DNA"/>
</dbReference>
<feature type="transmembrane region" description="Helical" evidence="8">
    <location>
        <begin position="712"/>
        <end position="737"/>
    </location>
</feature>
<dbReference type="HOGENOM" id="CLU_247828_0_0_1"/>
<dbReference type="SMART" id="SM00233">
    <property type="entry name" value="PH"/>
    <property type="match status" value="1"/>
</dbReference>
<evidence type="ECO:0000256" key="3">
    <source>
        <dbReference type="ARBA" id="ARBA00022771"/>
    </source>
</evidence>
<dbReference type="InterPro" id="IPR021829">
    <property type="entry name" value="DUF3419"/>
</dbReference>
<dbReference type="InterPro" id="IPR011993">
    <property type="entry name" value="PH-like_dom_sf"/>
</dbReference>
<evidence type="ECO:0000256" key="6">
    <source>
        <dbReference type="PROSITE-ProRule" id="PRU00091"/>
    </source>
</evidence>
<dbReference type="InterPro" id="IPR029063">
    <property type="entry name" value="SAM-dependent_MTases_sf"/>
</dbReference>
<feature type="domain" description="FYVE-type" evidence="11">
    <location>
        <begin position="593"/>
        <end position="655"/>
    </location>
</feature>
<keyword evidence="8" id="KW-0472">Membrane</keyword>
<sequence length="1519" mass="170235">MAQIRAAMALDGAQGEKKGHHLPALIRPISSVGSSAESTSPTTPASMHSFTPAFDDLISPASSVLPETPTKGKCLLSSRNASSRHLAALISPSRLARAQSHRVSIASASSSATDEPSTPRRRPHRPQLKRENRSISTAIHQSACKRPLSSSWALSKTFEFDDSLEQSPQPAALGQSRAEPPATVRTRQRRVTKRMHIINELVATERRYCALLDAIHTHFYQPLLDDLASSRPESDKLLPRKALLQIFSSSFDEIRGLAHAFLACLDESTLPTAQRNDFGRAIIRVLPYFKCYASFVRGFDLGLERLESEYATNEAWRAFADSASGAIDKDFRLDSMLLAVVQRVPRYRLLLRDLLDCVPTSDPECCNLVQAVIQLEEVTQYLDQQVSQAQHSRLAVKLHRALAGVYCVLTPGRWLVKQGTLFALGHRERTQSSFYLFNDVFICATLRSTLGDPQPGSTLQFALDLDTLVVTCTASLCFEIFSVSLSVAVEAASASERDNWVSAIREAQNELLSSRRSLSKPEQRVGSAGTVSDEVKVTARAAKTERAAPVSSGILTHIVGNKLLSDAMAHLGLRQKPRLHILEHHSPPIWLEDSKADHCLRCLEPFGLFRRRHHCRSCGLVVCGRCSTNVFGIVRPGEDVVRQERACDPCYEQAFPNSPSSTSRAMASKHTPRLDTSTASASTAAQAGLLTYVLPAGGLLALLSFNKLKHVLTVNLTGSSTFSGWLVCLAIVLALALSTRRKLEPLFRFAWSCFLQPLGKHANQQQRLDKFYQSQADVYDSTRGGLLRGRHTMLKLAAASLKEQRKQHPRKRLVWVDIGGGTGWNIEEMDKYMPIHEFDAVHLIDLCEPLLEVARKRFERRGWKNVHVHCQDATAFSLPDWQSHGNDPIGSLDYVSMSYSLSMIPNFYAVLDRVERFLHADGLFSVCDFYVSARDENRPQVQAVGDTGRQVGLLSRLFWLNWFSFDHVDLNPLRRDYLEYRFGTLKSLNGRNRFPVFIPFCAIPYYVWLGCKANRDTSRTIQAFEVESGNTVSAASSPVIIAVRSNDYDGEDFSLGQSAMELSTSSLKRSASVTSQTVIVDIGAGVPYSSCHYQLTKTWRLPYLHMPIHNELKTFIYSFTWEDPAVDMQHLDINSNDTVMCVTSAGDNALHYAIAGKPRRIHCVDMNPCQGHLLELKLAAICALSYEEFWQMFGDGKFENFREVLDTRLSPLLSSHAYQFWRLHNDYFDQSLYMQGYAGHALRLGKYAFKLRGLSGSVERFCNADTLAGQRDIWETKLRPALLGNSIVKACLNSPVFQWRALGVPINQAQCYLRETTTAQFAADTLDPVARKTHVKSENYHYYLCLMQKYNELNPPLYLSKEGFKELKRDSAKALDTFRLHTDSIINVLKQLEPASLSVCILMDHMDWYTPNLEDIPGSAEAAEGEKRKVYMGATIAQSLTSRTREPCQLLASVKALKRVLKADGKVYWRSAGRDPWYRQVFEREGFVCTRMSDRIIGGQEPVDRVNMYASAWLAQVRK</sequence>
<feature type="compositionally biased region" description="Polar residues" evidence="7">
    <location>
        <begin position="655"/>
        <end position="665"/>
    </location>
</feature>
<feature type="region of interest" description="Disordered" evidence="7">
    <location>
        <begin position="655"/>
        <end position="676"/>
    </location>
</feature>
<dbReference type="Pfam" id="PF00621">
    <property type="entry name" value="RhoGEF"/>
    <property type="match status" value="1"/>
</dbReference>
<name>G7E2W9_MIXOS</name>
<feature type="region of interest" description="Disordered" evidence="7">
    <location>
        <begin position="165"/>
        <end position="188"/>
    </location>
</feature>
<dbReference type="eggNOG" id="KOG4424">
    <property type="taxonomic scope" value="Eukaryota"/>
</dbReference>
<feature type="domain" description="PH" evidence="9">
    <location>
        <begin position="414"/>
        <end position="509"/>
    </location>
</feature>
<evidence type="ECO:0000256" key="7">
    <source>
        <dbReference type="SAM" id="MobiDB-lite"/>
    </source>
</evidence>
<dbReference type="SMART" id="SM00064">
    <property type="entry name" value="FYVE"/>
    <property type="match status" value="1"/>
</dbReference>
<dbReference type="Pfam" id="PF13847">
    <property type="entry name" value="Methyltransf_31"/>
    <property type="match status" value="1"/>
</dbReference>
<dbReference type="InterPro" id="IPR011011">
    <property type="entry name" value="Znf_FYVE_PHD"/>
</dbReference>
<evidence type="ECO:0000259" key="10">
    <source>
        <dbReference type="PROSITE" id="PS50010"/>
    </source>
</evidence>
<dbReference type="SUPFAM" id="SSF57903">
    <property type="entry name" value="FYVE/PHD zinc finger"/>
    <property type="match status" value="1"/>
</dbReference>
<evidence type="ECO:0000256" key="4">
    <source>
        <dbReference type="ARBA" id="ARBA00022833"/>
    </source>
</evidence>
<dbReference type="InterPro" id="IPR017455">
    <property type="entry name" value="Znf_FYVE-rel"/>
</dbReference>
<dbReference type="Gene3D" id="3.30.40.10">
    <property type="entry name" value="Zinc/RING finger domain, C3HC4 (zinc finger)"/>
    <property type="match status" value="1"/>
</dbReference>
<dbReference type="Proteomes" id="UP000009131">
    <property type="component" value="Unassembled WGS sequence"/>
</dbReference>
<dbReference type="PANTHER" id="PTHR47473">
    <property type="entry name" value="BTA1P"/>
    <property type="match status" value="1"/>
</dbReference>
<gene>
    <name evidence="12" type="primary">Mo03825</name>
    <name evidence="12" type="ORF">E5Q_03825</name>
</gene>
<keyword evidence="2" id="KW-0479">Metal-binding</keyword>
<dbReference type="InterPro" id="IPR025714">
    <property type="entry name" value="Methyltranfer_dom"/>
</dbReference>
<evidence type="ECO:0000313" key="13">
    <source>
        <dbReference type="Proteomes" id="UP000009131"/>
    </source>
</evidence>
<evidence type="ECO:0000256" key="1">
    <source>
        <dbReference type="ARBA" id="ARBA00004245"/>
    </source>
</evidence>
<keyword evidence="4" id="KW-0862">Zinc</keyword>
<reference evidence="12 13" key="1">
    <citation type="journal article" date="2011" name="J. Gen. Appl. Microbiol.">
        <title>Draft genome sequencing of the enigmatic basidiomycete Mixia osmundae.</title>
        <authorList>
            <person name="Nishida H."/>
            <person name="Nagatsuka Y."/>
            <person name="Sugiyama J."/>
        </authorList>
    </citation>
    <scope>NUCLEOTIDE SEQUENCE [LARGE SCALE GENOMIC DNA]</scope>
    <source>
        <strain evidence="13">CBS 9802 / IAM 14324 / JCM 22182 / KY 12970</strain>
    </source>
</reference>
<evidence type="ECO:0000259" key="9">
    <source>
        <dbReference type="PROSITE" id="PS50003"/>
    </source>
</evidence>
<reference evidence="12 13" key="2">
    <citation type="journal article" date="2012" name="Open Biol.">
        <title>Characteristics of nucleosomes and linker DNA regions on the genome of the basidiomycete Mixia osmundae revealed by mono- and dinucleosome mapping.</title>
        <authorList>
            <person name="Nishida H."/>
            <person name="Kondo S."/>
            <person name="Matsumoto T."/>
            <person name="Suzuki Y."/>
            <person name="Yoshikawa H."/>
            <person name="Taylor T.D."/>
            <person name="Sugiyama J."/>
        </authorList>
    </citation>
    <scope>NUCLEOTIDE SEQUENCE [LARGE SCALE GENOMIC DNA]</scope>
    <source>
        <strain evidence="13">CBS 9802 / IAM 14324 / JCM 22182 / KY 12970</strain>
    </source>
</reference>
<dbReference type="InterPro" id="IPR000306">
    <property type="entry name" value="Znf_FYVE"/>
</dbReference>
<feature type="region of interest" description="Disordered" evidence="7">
    <location>
        <begin position="31"/>
        <end position="51"/>
    </location>
</feature>
<dbReference type="SUPFAM" id="SSF50729">
    <property type="entry name" value="PH domain-like"/>
    <property type="match status" value="1"/>
</dbReference>
<feature type="compositionally biased region" description="Low complexity" evidence="7">
    <location>
        <begin position="34"/>
        <end position="46"/>
    </location>
</feature>
<dbReference type="STRING" id="764103.G7E2W9"/>
<accession>G7E2W9</accession>
<comment type="subcellular location">
    <subcellularLocation>
        <location evidence="1">Cytoplasm</location>
        <location evidence="1">Cytoskeleton</location>
    </subcellularLocation>
</comment>
<dbReference type="InterPro" id="IPR000219">
    <property type="entry name" value="DH_dom"/>
</dbReference>
<dbReference type="Gene3D" id="3.40.50.150">
    <property type="entry name" value="Vaccinia Virus protein VP39"/>
    <property type="match status" value="1"/>
</dbReference>
<dbReference type="Pfam" id="PF01363">
    <property type="entry name" value="FYVE"/>
    <property type="match status" value="1"/>
</dbReference>
<dbReference type="SMART" id="SM00325">
    <property type="entry name" value="RhoGEF"/>
    <property type="match status" value="1"/>
</dbReference>
<dbReference type="Gene3D" id="2.30.29.30">
    <property type="entry name" value="Pleckstrin-homology domain (PH domain)/Phosphotyrosine-binding domain (PTB)"/>
    <property type="match status" value="1"/>
</dbReference>
<dbReference type="InterPro" id="IPR001849">
    <property type="entry name" value="PH_domain"/>
</dbReference>
<evidence type="ECO:0008006" key="14">
    <source>
        <dbReference type="Google" id="ProtNLM"/>
    </source>
</evidence>
<keyword evidence="8" id="KW-0812">Transmembrane</keyword>
<keyword evidence="3 6" id="KW-0863">Zinc-finger</keyword>
<dbReference type="PROSITE" id="PS50178">
    <property type="entry name" value="ZF_FYVE"/>
    <property type="match status" value="1"/>
</dbReference>
<evidence type="ECO:0000259" key="11">
    <source>
        <dbReference type="PROSITE" id="PS50178"/>
    </source>
</evidence>
<keyword evidence="8" id="KW-1133">Transmembrane helix</keyword>
<dbReference type="PROSITE" id="PS50003">
    <property type="entry name" value="PH_DOMAIN"/>
    <property type="match status" value="1"/>
</dbReference>
<dbReference type="Pfam" id="PF11899">
    <property type="entry name" value="DUF3419"/>
    <property type="match status" value="1"/>
</dbReference>
<dbReference type="SUPFAM" id="SSF48065">
    <property type="entry name" value="DBL homology domain (DH-domain)"/>
    <property type="match status" value="1"/>
</dbReference>
<dbReference type="GO" id="GO:0005085">
    <property type="term" value="F:guanyl-nucleotide exchange factor activity"/>
    <property type="evidence" value="ECO:0007669"/>
    <property type="project" value="InterPro"/>
</dbReference>
<feature type="transmembrane region" description="Helical" evidence="8">
    <location>
        <begin position="684"/>
        <end position="705"/>
    </location>
</feature>
<dbReference type="PROSITE" id="PS50010">
    <property type="entry name" value="DH_2"/>
    <property type="match status" value="1"/>
</dbReference>
<keyword evidence="5" id="KW-0963">Cytoplasm</keyword>
<dbReference type="Gene3D" id="1.20.900.10">
    <property type="entry name" value="Dbl homology (DH) domain"/>
    <property type="match status" value="1"/>
</dbReference>
<protein>
    <recommendedName>
        <fullName evidence="14">FYVE-type domain-containing protein</fullName>
    </recommendedName>
</protein>
<feature type="region of interest" description="Disordered" evidence="7">
    <location>
        <begin position="100"/>
        <end position="142"/>
    </location>
</feature>
<evidence type="ECO:0000256" key="5">
    <source>
        <dbReference type="ARBA" id="ARBA00023212"/>
    </source>
</evidence>
<dbReference type="SUPFAM" id="SSF53335">
    <property type="entry name" value="S-adenosyl-L-methionine-dependent methyltransferases"/>
    <property type="match status" value="1"/>
</dbReference>
<dbReference type="InParanoid" id="G7E2W9"/>
<dbReference type="PANTHER" id="PTHR47473:SF1">
    <property type="entry name" value="METHYLTRANSFERASE DOMAIN-CONTAINING PROTEIN"/>
    <property type="match status" value="1"/>
</dbReference>
<evidence type="ECO:0000256" key="2">
    <source>
        <dbReference type="ARBA" id="ARBA00022723"/>
    </source>
</evidence>
<evidence type="ECO:0000256" key="8">
    <source>
        <dbReference type="SAM" id="Phobius"/>
    </source>
</evidence>